<keyword evidence="1" id="KW-0808">Transferase</keyword>
<gene>
    <name evidence="1" type="ORF">BH720_005780</name>
</gene>
<name>A0ACD5GWP6_9CYAN</name>
<evidence type="ECO:0000313" key="1">
    <source>
        <dbReference type="EMBL" id="XPM65268.1"/>
    </source>
</evidence>
<accession>A0ACD5GWP6</accession>
<organism evidence="1 2">
    <name type="scientific">Desertifilum tharense IPPAS B-1220</name>
    <dbReference type="NCBI Taxonomy" id="1781255"/>
    <lineage>
        <taxon>Bacteria</taxon>
        <taxon>Bacillati</taxon>
        <taxon>Cyanobacteriota</taxon>
        <taxon>Cyanophyceae</taxon>
        <taxon>Desertifilales</taxon>
        <taxon>Desertifilaceae</taxon>
        <taxon>Desertifilum</taxon>
    </lineage>
</organism>
<reference evidence="1 2" key="1">
    <citation type="journal article" date="2016" name="Genome Announc.">
        <title>Draft Genome Sequence of the Thermotolerant Cyanobacterium Desertifilum sp. IPPAS B-1220.</title>
        <authorList>
            <person name="Mironov K.S."/>
            <person name="Sinetova M.A."/>
            <person name="Bolatkhan K."/>
            <person name="Zayadan B.K."/>
            <person name="Ustinova V.V."/>
            <person name="Kupriyanova E.V."/>
            <person name="Skrypnik A.N."/>
            <person name="Gogoleva N.E."/>
            <person name="Gogolev Y.V."/>
            <person name="Los D.A."/>
        </authorList>
    </citation>
    <scope>NUCLEOTIDE SEQUENCE [LARGE SCALE GENOMIC DNA]</scope>
    <source>
        <strain evidence="1 2">IPPAS B-1220</strain>
    </source>
</reference>
<evidence type="ECO:0000313" key="2">
    <source>
        <dbReference type="Proteomes" id="UP000095472"/>
    </source>
</evidence>
<keyword evidence="1" id="KW-0328">Glycosyltransferase</keyword>
<proteinExistence type="predicted"/>
<keyword evidence="2" id="KW-1185">Reference proteome</keyword>
<dbReference type="EC" id="2.4.-.-" evidence="1"/>
<dbReference type="EMBL" id="CP182909">
    <property type="protein sequence ID" value="XPM65268.1"/>
    <property type="molecule type" value="Genomic_DNA"/>
</dbReference>
<dbReference type="Proteomes" id="UP000095472">
    <property type="component" value="Chromosome"/>
</dbReference>
<protein>
    <submittedName>
        <fullName evidence="1">ArnT family glycosyltransferase</fullName>
        <ecNumber evidence="1">2.4.-.-</ecNumber>
    </submittedName>
</protein>
<sequence>MVAALFLFGIDLGSLPLRDWDEGIVAQVARNISRSPFDSLSWLYPTLAGEPYLNKPPLIHILIALLYKTVGINEWTTRLPSAILTALSVPLLYGVGVEIFPKRTPAIFSALIYLTLLPVVRHGRLAMLDGLDFVLSAICILV</sequence>